<evidence type="ECO:0000313" key="2">
    <source>
        <dbReference type="EMBL" id="SNY15364.1"/>
    </source>
</evidence>
<dbReference type="AlphaFoldDB" id="A0A285FX17"/>
<accession>A0A285FX17</accession>
<dbReference type="Pfam" id="PF13366">
    <property type="entry name" value="PDDEXK_3"/>
    <property type="match status" value="1"/>
</dbReference>
<organism evidence="2 3">
    <name type="scientific">Orenia metallireducens</name>
    <dbReference type="NCBI Taxonomy" id="1413210"/>
    <lineage>
        <taxon>Bacteria</taxon>
        <taxon>Bacillati</taxon>
        <taxon>Bacillota</taxon>
        <taxon>Clostridia</taxon>
        <taxon>Halanaerobiales</taxon>
        <taxon>Halobacteroidaceae</taxon>
        <taxon>Orenia</taxon>
    </lineage>
</organism>
<proteinExistence type="predicted"/>
<reference evidence="3" key="1">
    <citation type="submission" date="2017-09" db="EMBL/GenBank/DDBJ databases">
        <authorList>
            <person name="Varghese N."/>
            <person name="Submissions S."/>
        </authorList>
    </citation>
    <scope>NUCLEOTIDE SEQUENCE [LARGE SCALE GENOMIC DNA]</scope>
    <source>
        <strain evidence="3">MSL47</strain>
    </source>
</reference>
<keyword evidence="1" id="KW-0378">Hydrolase</keyword>
<dbReference type="GO" id="GO:0016787">
    <property type="term" value="F:hydrolase activity"/>
    <property type="evidence" value="ECO:0007669"/>
    <property type="project" value="UniProtKB-KW"/>
</dbReference>
<dbReference type="Gene3D" id="3.90.320.10">
    <property type="match status" value="1"/>
</dbReference>
<dbReference type="NCBIfam" id="TIGR04256">
    <property type="entry name" value="GxxExxY"/>
    <property type="match status" value="1"/>
</dbReference>
<dbReference type="EMBL" id="OBDZ01000003">
    <property type="protein sequence ID" value="SNY15364.1"/>
    <property type="molecule type" value="Genomic_DNA"/>
</dbReference>
<keyword evidence="3" id="KW-1185">Reference proteome</keyword>
<evidence type="ECO:0000313" key="3">
    <source>
        <dbReference type="Proteomes" id="UP000219573"/>
    </source>
</evidence>
<dbReference type="InterPro" id="IPR011604">
    <property type="entry name" value="PDDEXK-like_dom_sf"/>
</dbReference>
<dbReference type="RefSeq" id="WP_097016506.1">
    <property type="nucleotide sequence ID" value="NZ_OBDZ01000003.1"/>
</dbReference>
<name>A0A285FX17_9FIRM</name>
<dbReference type="Proteomes" id="UP000219573">
    <property type="component" value="Unassembled WGS sequence"/>
</dbReference>
<evidence type="ECO:0000256" key="1">
    <source>
        <dbReference type="ARBA" id="ARBA00022801"/>
    </source>
</evidence>
<protein>
    <submittedName>
        <fullName evidence="2">GxxExxY protein</fullName>
    </submittedName>
</protein>
<dbReference type="InterPro" id="IPR026350">
    <property type="entry name" value="GxxExxY"/>
</dbReference>
<gene>
    <name evidence="2" type="ORF">SAMN06265827_10324</name>
</gene>
<sequence length="123" mass="14236">MNKNEITSKIIGAAIEVHKSLGPGLLERTYEECLCIELEENGLNYEKQLLLPIRYKNRELKDAYRIDVLVEKEVIVELKSVEKILNIHKAQLLTYMKLSNKKLGLLMNFNVDLLKNGIKRLIL</sequence>